<gene>
    <name evidence="2" type="ORF">GX50_03026</name>
</gene>
<keyword evidence="3" id="KW-1185">Reference proteome</keyword>
<dbReference type="PANTHER" id="PTHR40628:SF1">
    <property type="entry name" value="CHROMO DOMAIN-CONTAINING PROTEIN"/>
    <property type="match status" value="1"/>
</dbReference>
<organism evidence="2 3">
    <name type="scientific">[Emmonsia] crescens</name>
    <dbReference type="NCBI Taxonomy" id="73230"/>
    <lineage>
        <taxon>Eukaryota</taxon>
        <taxon>Fungi</taxon>
        <taxon>Dikarya</taxon>
        <taxon>Ascomycota</taxon>
        <taxon>Pezizomycotina</taxon>
        <taxon>Eurotiomycetes</taxon>
        <taxon>Eurotiomycetidae</taxon>
        <taxon>Onygenales</taxon>
        <taxon>Ajellomycetaceae</taxon>
        <taxon>Emergomyces</taxon>
    </lineage>
</organism>
<reference evidence="2 3" key="1">
    <citation type="submission" date="2017-10" db="EMBL/GenBank/DDBJ databases">
        <title>Comparative genomics in systemic dimorphic fungi from Ajellomycetaceae.</title>
        <authorList>
            <person name="Munoz J.F."/>
            <person name="Mcewen J.G."/>
            <person name="Clay O.K."/>
            <person name="Cuomo C.A."/>
        </authorList>
    </citation>
    <scope>NUCLEOTIDE SEQUENCE [LARGE SCALE GENOMIC DNA]</scope>
    <source>
        <strain evidence="2 3">UAMH4076</strain>
    </source>
</reference>
<dbReference type="VEuPathDB" id="FungiDB:EMCG_07682"/>
<feature type="domain" description="Retrovirus-related Pol polyprotein from transposon TNT 1-94-like beta-barrel" evidence="1">
    <location>
        <begin position="17"/>
        <end position="98"/>
    </location>
</feature>
<dbReference type="PANTHER" id="PTHR40628">
    <property type="entry name" value="CHROMO DOMAIN-CONTAINING PROTEIN"/>
    <property type="match status" value="1"/>
</dbReference>
<accession>A0A2B7ZMX9</accession>
<evidence type="ECO:0000313" key="2">
    <source>
        <dbReference type="EMBL" id="PGH34157.1"/>
    </source>
</evidence>
<sequence>MGRTKANKQSGLCCPDWVFSNMSNVHVAKDRAWFAEYTPFKTELRDAYGMMKTPSPVVGIGTVDLATKCSPNQTGPGSRAVLHLKNVLHTPSAICNILGGPLFNDYKVTTGGEANSASSGSIKDSEGRCVAYFDSRKSRFQVRPCGPPYGPQLGPTAFKEGEAYMLSVLWPPSEQNRWHDHQNKAVAVLENPGYTSEEKAWLKKHYKSEFHFLRVNGLKIYKNEDREEGRLIVRAMMRAKEEDGDEDGRPRKRVRM</sequence>
<dbReference type="Pfam" id="PF22936">
    <property type="entry name" value="Pol_BBD"/>
    <property type="match status" value="1"/>
</dbReference>
<name>A0A2B7ZMX9_9EURO</name>
<dbReference type="InterPro" id="IPR054722">
    <property type="entry name" value="PolX-like_BBD"/>
</dbReference>
<dbReference type="EMBL" id="PDND01000046">
    <property type="protein sequence ID" value="PGH34157.1"/>
    <property type="molecule type" value="Genomic_DNA"/>
</dbReference>
<dbReference type="STRING" id="73230.A0A2B7ZMX9"/>
<proteinExistence type="predicted"/>
<evidence type="ECO:0000259" key="1">
    <source>
        <dbReference type="Pfam" id="PF22936"/>
    </source>
</evidence>
<dbReference type="Proteomes" id="UP000226031">
    <property type="component" value="Unassembled WGS sequence"/>
</dbReference>
<evidence type="ECO:0000313" key="3">
    <source>
        <dbReference type="Proteomes" id="UP000226031"/>
    </source>
</evidence>
<protein>
    <recommendedName>
        <fullName evidence="1">Retrovirus-related Pol polyprotein from transposon TNT 1-94-like beta-barrel domain-containing protein</fullName>
    </recommendedName>
</protein>
<comment type="caution">
    <text evidence="2">The sequence shown here is derived from an EMBL/GenBank/DDBJ whole genome shotgun (WGS) entry which is preliminary data.</text>
</comment>
<dbReference type="AlphaFoldDB" id="A0A2B7ZMX9"/>